<evidence type="ECO:0000313" key="1">
    <source>
        <dbReference type="EMBL" id="KAK7871418.1"/>
    </source>
</evidence>
<organism evidence="1 2">
    <name type="scientific">Gryllus longicercus</name>
    <dbReference type="NCBI Taxonomy" id="2509291"/>
    <lineage>
        <taxon>Eukaryota</taxon>
        <taxon>Metazoa</taxon>
        <taxon>Ecdysozoa</taxon>
        <taxon>Arthropoda</taxon>
        <taxon>Hexapoda</taxon>
        <taxon>Insecta</taxon>
        <taxon>Pterygota</taxon>
        <taxon>Neoptera</taxon>
        <taxon>Polyneoptera</taxon>
        <taxon>Orthoptera</taxon>
        <taxon>Ensifera</taxon>
        <taxon>Gryllidea</taxon>
        <taxon>Grylloidea</taxon>
        <taxon>Gryllidae</taxon>
        <taxon>Gryllinae</taxon>
        <taxon>Gryllus</taxon>
    </lineage>
</organism>
<dbReference type="Proteomes" id="UP001378592">
    <property type="component" value="Unassembled WGS sequence"/>
</dbReference>
<accession>A0AAN9VW67</accession>
<dbReference type="AlphaFoldDB" id="A0AAN9VW67"/>
<keyword evidence="2" id="KW-1185">Reference proteome</keyword>
<sequence length="143" mass="16244">MGKHPPRHTVCSKAFSYGLRVQTYAPKPFFLRARNPSHVCLRKAGVRLATLNKERAELHFETRRTQADPRWGAAASGAAVLPCACACERPSSHRHTHTGKRLYRFHTCGCKKRRGKKRENKNCRHWRAERGKSRAAATVLSAR</sequence>
<comment type="caution">
    <text evidence="1">The sequence shown here is derived from an EMBL/GenBank/DDBJ whole genome shotgun (WGS) entry which is preliminary data.</text>
</comment>
<proteinExistence type="predicted"/>
<reference evidence="1 2" key="1">
    <citation type="submission" date="2024-03" db="EMBL/GenBank/DDBJ databases">
        <title>The genome assembly and annotation of the cricket Gryllus longicercus Weissman &amp; Gray.</title>
        <authorList>
            <person name="Szrajer S."/>
            <person name="Gray D."/>
            <person name="Ylla G."/>
        </authorList>
    </citation>
    <scope>NUCLEOTIDE SEQUENCE [LARGE SCALE GENOMIC DNA]</scope>
    <source>
        <strain evidence="1">DAG 2021-001</strain>
        <tissue evidence="1">Whole body minus gut</tissue>
    </source>
</reference>
<gene>
    <name evidence="1" type="ORF">R5R35_006118</name>
</gene>
<dbReference type="EMBL" id="JAZDUA010000040">
    <property type="protein sequence ID" value="KAK7871418.1"/>
    <property type="molecule type" value="Genomic_DNA"/>
</dbReference>
<protein>
    <submittedName>
        <fullName evidence="1">Uncharacterized protein</fullName>
    </submittedName>
</protein>
<evidence type="ECO:0000313" key="2">
    <source>
        <dbReference type="Proteomes" id="UP001378592"/>
    </source>
</evidence>
<name>A0AAN9VW67_9ORTH</name>